<name>A0A2T0XH63_9BACT</name>
<evidence type="ECO:0000256" key="4">
    <source>
        <dbReference type="ARBA" id="ARBA00022679"/>
    </source>
</evidence>
<dbReference type="SMART" id="SM00448">
    <property type="entry name" value="REC"/>
    <property type="match status" value="1"/>
</dbReference>
<dbReference type="Pfam" id="PF00072">
    <property type="entry name" value="Response_reg"/>
    <property type="match status" value="1"/>
</dbReference>
<feature type="coiled-coil region" evidence="10">
    <location>
        <begin position="54"/>
        <end position="86"/>
    </location>
</feature>
<dbReference type="FunFam" id="1.10.287.130:FF:000002">
    <property type="entry name" value="Two-component osmosensing histidine kinase"/>
    <property type="match status" value="1"/>
</dbReference>
<dbReference type="SUPFAM" id="SSF47384">
    <property type="entry name" value="Homodimeric domain of signal transducing histidine kinase"/>
    <property type="match status" value="1"/>
</dbReference>
<dbReference type="Gene3D" id="3.40.50.2300">
    <property type="match status" value="1"/>
</dbReference>
<keyword evidence="5" id="KW-0547">Nucleotide-binding</keyword>
<keyword evidence="10" id="KW-0175">Coiled coil</keyword>
<dbReference type="PROSITE" id="PS50109">
    <property type="entry name" value="HIS_KIN"/>
    <property type="match status" value="1"/>
</dbReference>
<keyword evidence="3 9" id="KW-0597">Phosphoprotein</keyword>
<dbReference type="AlphaFoldDB" id="A0A2T0XH63"/>
<dbReference type="EMBL" id="QPIZ01000030">
    <property type="protein sequence ID" value="RCW29225.1"/>
    <property type="molecule type" value="Genomic_DNA"/>
</dbReference>
<evidence type="ECO:0000256" key="10">
    <source>
        <dbReference type="SAM" id="Coils"/>
    </source>
</evidence>
<evidence type="ECO:0000313" key="14">
    <source>
        <dbReference type="Proteomes" id="UP000252733"/>
    </source>
</evidence>
<reference evidence="13 14" key="1">
    <citation type="submission" date="2018-07" db="EMBL/GenBank/DDBJ databases">
        <title>Freshwater and sediment microbial communities from various areas in North America, analyzing microbe dynamics in response to fracking.</title>
        <authorList>
            <person name="Lamendella R."/>
        </authorList>
    </citation>
    <scope>NUCLEOTIDE SEQUENCE [LARGE SCALE GENOMIC DNA]</scope>
    <source>
        <strain evidence="13 14">160A</strain>
    </source>
</reference>
<dbReference type="SUPFAM" id="SSF55874">
    <property type="entry name" value="ATPase domain of HSP90 chaperone/DNA topoisomerase II/histidine kinase"/>
    <property type="match status" value="1"/>
</dbReference>
<evidence type="ECO:0000259" key="12">
    <source>
        <dbReference type="PROSITE" id="PS50110"/>
    </source>
</evidence>
<dbReference type="EC" id="2.7.13.3" evidence="2"/>
<keyword evidence="8" id="KW-0902">Two-component regulatory system</keyword>
<keyword evidence="4" id="KW-0808">Transferase</keyword>
<dbReference type="PANTHER" id="PTHR45339">
    <property type="entry name" value="HYBRID SIGNAL TRANSDUCTION HISTIDINE KINASE J"/>
    <property type="match status" value="1"/>
</dbReference>
<comment type="caution">
    <text evidence="13">The sequence shown here is derived from an EMBL/GenBank/DDBJ whole genome shotgun (WGS) entry which is preliminary data.</text>
</comment>
<proteinExistence type="predicted"/>
<dbReference type="Gene3D" id="3.30.565.10">
    <property type="entry name" value="Histidine kinase-like ATPase, C-terminal domain"/>
    <property type="match status" value="1"/>
</dbReference>
<dbReference type="CDD" id="cd00082">
    <property type="entry name" value="HisKA"/>
    <property type="match status" value="1"/>
</dbReference>
<dbReference type="Pfam" id="PF00512">
    <property type="entry name" value="HisKA"/>
    <property type="match status" value="1"/>
</dbReference>
<dbReference type="InterPro" id="IPR003594">
    <property type="entry name" value="HATPase_dom"/>
</dbReference>
<feature type="domain" description="Histidine kinase" evidence="11">
    <location>
        <begin position="93"/>
        <end position="316"/>
    </location>
</feature>
<dbReference type="InterPro" id="IPR005467">
    <property type="entry name" value="His_kinase_dom"/>
</dbReference>
<dbReference type="InterPro" id="IPR036890">
    <property type="entry name" value="HATPase_C_sf"/>
</dbReference>
<keyword evidence="14" id="KW-1185">Reference proteome</keyword>
<feature type="domain" description="Response regulatory" evidence="12">
    <location>
        <begin position="341"/>
        <end position="456"/>
    </location>
</feature>
<evidence type="ECO:0000259" key="11">
    <source>
        <dbReference type="PROSITE" id="PS50109"/>
    </source>
</evidence>
<evidence type="ECO:0000256" key="8">
    <source>
        <dbReference type="ARBA" id="ARBA00023012"/>
    </source>
</evidence>
<keyword evidence="7" id="KW-0067">ATP-binding</keyword>
<dbReference type="PRINTS" id="PR00344">
    <property type="entry name" value="BCTRLSENSOR"/>
</dbReference>
<dbReference type="InterPro" id="IPR011006">
    <property type="entry name" value="CheY-like_superfamily"/>
</dbReference>
<dbReference type="SUPFAM" id="SSF52172">
    <property type="entry name" value="CheY-like"/>
    <property type="match status" value="1"/>
</dbReference>
<dbReference type="SMART" id="SM00387">
    <property type="entry name" value="HATPase_c"/>
    <property type="match status" value="1"/>
</dbReference>
<dbReference type="InterPro" id="IPR001789">
    <property type="entry name" value="Sig_transdc_resp-reg_receiver"/>
</dbReference>
<protein>
    <recommendedName>
        <fullName evidence="2">histidine kinase</fullName>
        <ecNumber evidence="2">2.7.13.3</ecNumber>
    </recommendedName>
</protein>
<keyword evidence="6 13" id="KW-0418">Kinase</keyword>
<dbReference type="PROSITE" id="PS50110">
    <property type="entry name" value="RESPONSE_REGULATORY"/>
    <property type="match status" value="1"/>
</dbReference>
<dbReference type="Proteomes" id="UP000252733">
    <property type="component" value="Unassembled WGS sequence"/>
</dbReference>
<organism evidence="13 14">
    <name type="scientific">Marinilabilia salmonicolor</name>
    <dbReference type="NCBI Taxonomy" id="989"/>
    <lineage>
        <taxon>Bacteria</taxon>
        <taxon>Pseudomonadati</taxon>
        <taxon>Bacteroidota</taxon>
        <taxon>Bacteroidia</taxon>
        <taxon>Marinilabiliales</taxon>
        <taxon>Marinilabiliaceae</taxon>
        <taxon>Marinilabilia</taxon>
    </lineage>
</organism>
<gene>
    <name evidence="13" type="ORF">DFO77_13043</name>
</gene>
<evidence type="ECO:0000256" key="1">
    <source>
        <dbReference type="ARBA" id="ARBA00000085"/>
    </source>
</evidence>
<evidence type="ECO:0000256" key="7">
    <source>
        <dbReference type="ARBA" id="ARBA00022840"/>
    </source>
</evidence>
<sequence>MLKDQTATTKTIPNMKKQIKPISKSDKLRQAAELLVNKKESGHKPSLSVSETLKIIHELEIHQLELEMQNEELKKAREKAEENERLKSSFLANMSHEIRTPMNGILGFTQILKTFEMNEEERQNYIEIIEKSGIRMLNIINDIISISKIESQQVEISIAETNINEQVEYIYHFFKLEAEQKKLNLSFKNDLPDEKAFFRTDREKVYAILTNLVKNAIKFTPTGSVELGYSLKDDFIEFFVRDSGPGIPKDQQEIIFGRFIQGTRKLSQNYEGSGLGLSISKAYTEMLGGKIRVENNASHNGNGAGSTFFFTISAIPFNPPKSINRNENPGKKINDKARGLNILIVEDDKISRMLLNTMVKDLSKNIFNATNGIEAVNVCRNNPEIDLVLMDINIPKRNGYEATREIRGFNRKVKIIAQTAYALEGDREKSIAVGCNNYVSKPINRTGLRSMISGYFPKLTKA</sequence>
<evidence type="ECO:0000256" key="3">
    <source>
        <dbReference type="ARBA" id="ARBA00022553"/>
    </source>
</evidence>
<feature type="modified residue" description="4-aspartylphosphate" evidence="9">
    <location>
        <position position="391"/>
    </location>
</feature>
<dbReference type="Gene3D" id="1.10.287.130">
    <property type="match status" value="1"/>
</dbReference>
<dbReference type="PANTHER" id="PTHR45339:SF1">
    <property type="entry name" value="HYBRID SIGNAL TRANSDUCTION HISTIDINE KINASE J"/>
    <property type="match status" value="1"/>
</dbReference>
<dbReference type="CDD" id="cd17546">
    <property type="entry name" value="REC_hyHK_CKI1_RcsC-like"/>
    <property type="match status" value="1"/>
</dbReference>
<evidence type="ECO:0000256" key="2">
    <source>
        <dbReference type="ARBA" id="ARBA00012438"/>
    </source>
</evidence>
<accession>A0A2T0XH63</accession>
<dbReference type="SMART" id="SM00388">
    <property type="entry name" value="HisKA"/>
    <property type="match status" value="1"/>
</dbReference>
<dbReference type="OrthoDB" id="9796457at2"/>
<evidence type="ECO:0000313" key="13">
    <source>
        <dbReference type="EMBL" id="RCW29225.1"/>
    </source>
</evidence>
<dbReference type="GO" id="GO:0005524">
    <property type="term" value="F:ATP binding"/>
    <property type="evidence" value="ECO:0007669"/>
    <property type="project" value="UniProtKB-KW"/>
</dbReference>
<evidence type="ECO:0000256" key="9">
    <source>
        <dbReference type="PROSITE-ProRule" id="PRU00169"/>
    </source>
</evidence>
<dbReference type="GO" id="GO:0000155">
    <property type="term" value="F:phosphorelay sensor kinase activity"/>
    <property type="evidence" value="ECO:0007669"/>
    <property type="project" value="InterPro"/>
</dbReference>
<dbReference type="InterPro" id="IPR003661">
    <property type="entry name" value="HisK_dim/P_dom"/>
</dbReference>
<dbReference type="Pfam" id="PF02518">
    <property type="entry name" value="HATPase_c"/>
    <property type="match status" value="1"/>
</dbReference>
<comment type="catalytic activity">
    <reaction evidence="1">
        <text>ATP + protein L-histidine = ADP + protein N-phospho-L-histidine.</text>
        <dbReference type="EC" id="2.7.13.3"/>
    </reaction>
</comment>
<evidence type="ECO:0000256" key="6">
    <source>
        <dbReference type="ARBA" id="ARBA00022777"/>
    </source>
</evidence>
<evidence type="ECO:0000256" key="5">
    <source>
        <dbReference type="ARBA" id="ARBA00022741"/>
    </source>
</evidence>
<dbReference type="InterPro" id="IPR036097">
    <property type="entry name" value="HisK_dim/P_sf"/>
</dbReference>
<dbReference type="InterPro" id="IPR004358">
    <property type="entry name" value="Sig_transdc_His_kin-like_C"/>
</dbReference>